<dbReference type="GO" id="GO:0004167">
    <property type="term" value="F:dopachrome isomerase activity"/>
    <property type="evidence" value="ECO:0007669"/>
    <property type="project" value="UniProtKB-EC"/>
</dbReference>
<evidence type="ECO:0000256" key="2">
    <source>
        <dbReference type="ARBA" id="ARBA00005851"/>
    </source>
</evidence>
<keyword evidence="14" id="KW-1185">Reference proteome</keyword>
<reference evidence="13 14" key="1">
    <citation type="journal article" date="2020" name="J. Phycol.">
        <title>Comparative genome analysis reveals Cyanidiococcus gen. nov., a new extremophilic red algal genus sister to Cyanidioschyzon (Cyanidioschyzonaceae, Rhodophyta).</title>
        <authorList>
            <person name="Liu S.-L."/>
            <person name="Chiang Y.-R."/>
            <person name="Yoon H.S."/>
            <person name="Fu H.-Y."/>
        </authorList>
    </citation>
    <scope>NUCLEOTIDE SEQUENCE [LARGE SCALE GENOMIC DNA]</scope>
    <source>
        <strain evidence="13 14">THAL066</strain>
    </source>
</reference>
<gene>
    <name evidence="13" type="ORF">F1559_002835</name>
</gene>
<comment type="caution">
    <text evidence="13">The sequence shown here is derived from an EMBL/GenBank/DDBJ whole genome shotgun (WGS) entry which is preliminary data.</text>
</comment>
<protein>
    <recommendedName>
        <fullName evidence="12">L-dopachrome isomerase</fullName>
        <ecNumber evidence="9">5.3.2.1</ecNumber>
        <ecNumber evidence="8">5.3.3.12</ecNumber>
    </recommendedName>
    <alternativeName>
        <fullName evidence="10">L-dopachrome tautomerase</fullName>
    </alternativeName>
    <alternativeName>
        <fullName evidence="11">Phenylpyruvate tautomerase</fullName>
    </alternativeName>
</protein>
<evidence type="ECO:0000256" key="1">
    <source>
        <dbReference type="ARBA" id="ARBA00004613"/>
    </source>
</evidence>
<dbReference type="PANTHER" id="PTHR11954">
    <property type="entry name" value="D-DOPACHROME DECARBOXYLASE"/>
    <property type="match status" value="1"/>
</dbReference>
<evidence type="ECO:0000256" key="10">
    <source>
        <dbReference type="ARBA" id="ARBA00041631"/>
    </source>
</evidence>
<dbReference type="GO" id="GO:0050178">
    <property type="term" value="F:phenylpyruvate tautomerase activity"/>
    <property type="evidence" value="ECO:0007669"/>
    <property type="project" value="UniProtKB-EC"/>
</dbReference>
<evidence type="ECO:0000313" key="14">
    <source>
        <dbReference type="Proteomes" id="UP000530660"/>
    </source>
</evidence>
<evidence type="ECO:0000256" key="7">
    <source>
        <dbReference type="ARBA" id="ARBA00036823"/>
    </source>
</evidence>
<evidence type="ECO:0000313" key="13">
    <source>
        <dbReference type="EMBL" id="KAF6005222.1"/>
    </source>
</evidence>
<dbReference type="Pfam" id="PF01187">
    <property type="entry name" value="MIF"/>
    <property type="match status" value="1"/>
</dbReference>
<sequence length="116" mass="12682">MPAFTVKCNVELSKEKATAFCKEASKVLAEILGKPESFVTVTYEIPLAMTWDGSEEPAAVCTLISLGTSSPDHNVKVSAKVSDLLRKHCGVQPSRYYVEFVDPPRSDLGWNGRTFG</sequence>
<dbReference type="PANTHER" id="PTHR11954:SF6">
    <property type="entry name" value="MACROPHAGE MIGRATION INHIBITORY FACTOR"/>
    <property type="match status" value="1"/>
</dbReference>
<dbReference type="GO" id="GO:0005615">
    <property type="term" value="C:extracellular space"/>
    <property type="evidence" value="ECO:0007669"/>
    <property type="project" value="UniProtKB-KW"/>
</dbReference>
<comment type="similarity">
    <text evidence="2">Belongs to the MIF family.</text>
</comment>
<organism evidence="13 14">
    <name type="scientific">Cyanidiococcus yangmingshanensis</name>
    <dbReference type="NCBI Taxonomy" id="2690220"/>
    <lineage>
        <taxon>Eukaryota</taxon>
        <taxon>Rhodophyta</taxon>
        <taxon>Bangiophyceae</taxon>
        <taxon>Cyanidiales</taxon>
        <taxon>Cyanidiaceae</taxon>
        <taxon>Cyanidiococcus</taxon>
    </lineage>
</organism>
<proteinExistence type="inferred from homology"/>
<dbReference type="GO" id="GO:0005125">
    <property type="term" value="F:cytokine activity"/>
    <property type="evidence" value="ECO:0007669"/>
    <property type="project" value="UniProtKB-KW"/>
</dbReference>
<keyword evidence="5" id="KW-0413">Isomerase</keyword>
<dbReference type="EC" id="5.3.2.1" evidence="9"/>
<evidence type="ECO:0000256" key="8">
    <source>
        <dbReference type="ARBA" id="ARBA00038932"/>
    </source>
</evidence>
<accession>A0A7J7IQ15</accession>
<evidence type="ECO:0000256" key="11">
    <source>
        <dbReference type="ARBA" id="ARBA00041912"/>
    </source>
</evidence>
<dbReference type="SUPFAM" id="SSF55331">
    <property type="entry name" value="Tautomerase/MIF"/>
    <property type="match status" value="1"/>
</dbReference>
<keyword evidence="4" id="KW-0964">Secreted</keyword>
<dbReference type="InterPro" id="IPR001398">
    <property type="entry name" value="Macrophage_inhib_fac"/>
</dbReference>
<comment type="subcellular location">
    <subcellularLocation>
        <location evidence="1">Secreted</location>
    </subcellularLocation>
</comment>
<evidence type="ECO:0000256" key="12">
    <source>
        <dbReference type="ARBA" id="ARBA00042730"/>
    </source>
</evidence>
<comment type="catalytic activity">
    <reaction evidence="6">
        <text>3-phenylpyruvate = enol-phenylpyruvate</text>
        <dbReference type="Rhea" id="RHEA:17097"/>
        <dbReference type="ChEBI" id="CHEBI:16815"/>
        <dbReference type="ChEBI" id="CHEBI:18005"/>
        <dbReference type="EC" id="5.3.2.1"/>
    </reaction>
</comment>
<keyword evidence="3" id="KW-0202">Cytokine</keyword>
<comment type="catalytic activity">
    <reaction evidence="7">
        <text>L-dopachrome = 5,6-dihydroxyindole-2-carboxylate</text>
        <dbReference type="Rhea" id="RHEA:13041"/>
        <dbReference type="ChEBI" id="CHEBI:16875"/>
        <dbReference type="ChEBI" id="CHEBI:57509"/>
        <dbReference type="EC" id="5.3.3.12"/>
    </reaction>
</comment>
<dbReference type="Gene3D" id="3.30.429.10">
    <property type="entry name" value="Macrophage Migration Inhibitory Factor"/>
    <property type="match status" value="1"/>
</dbReference>
<dbReference type="OrthoDB" id="255819at2759"/>
<dbReference type="Proteomes" id="UP000530660">
    <property type="component" value="Unassembled WGS sequence"/>
</dbReference>
<dbReference type="EC" id="5.3.3.12" evidence="8"/>
<name>A0A7J7IQ15_9RHOD</name>
<dbReference type="EMBL" id="VWRR01000001">
    <property type="protein sequence ID" value="KAF6005222.1"/>
    <property type="molecule type" value="Genomic_DNA"/>
</dbReference>
<evidence type="ECO:0000256" key="4">
    <source>
        <dbReference type="ARBA" id="ARBA00022525"/>
    </source>
</evidence>
<dbReference type="InterPro" id="IPR014347">
    <property type="entry name" value="Tautomerase/MIF_sf"/>
</dbReference>
<evidence type="ECO:0000256" key="5">
    <source>
        <dbReference type="ARBA" id="ARBA00023235"/>
    </source>
</evidence>
<evidence type="ECO:0000256" key="9">
    <source>
        <dbReference type="ARBA" id="ARBA00039086"/>
    </source>
</evidence>
<evidence type="ECO:0000256" key="3">
    <source>
        <dbReference type="ARBA" id="ARBA00022514"/>
    </source>
</evidence>
<evidence type="ECO:0000256" key="6">
    <source>
        <dbReference type="ARBA" id="ARBA00036735"/>
    </source>
</evidence>
<dbReference type="AlphaFoldDB" id="A0A7J7IQ15"/>